<comment type="caution">
    <text evidence="13">The sequence shown here is derived from an EMBL/GenBank/DDBJ whole genome shotgun (WGS) entry which is preliminary data.</text>
</comment>
<sequence length="268" mass="29797">MSEFDLIDALNCSPDNGLPPSDTEQDVEREVKLSEDLNLTVTCNRTTMKRVANLVLAVKKLSKSLSLCGRDLSDVELCGAIMDCVVEETIFQEGWNSSTRPGKPFFRRCSSSVCEVTVSDEHQKDFILTPGGMMLQAITLKAGNCDREVNFEMCHYSPPPSISSLTVLLSVSKNLHISCSMEDGKVSLILEQYSQESLKEINQDDGLDRFLFFKKVPPGGSLVSFESVKFRGWFISTSSLDMDHSVEMCQAATSSRVTYFTLKEQGKK</sequence>
<dbReference type="GO" id="GO:0071222">
    <property type="term" value="P:cellular response to lipopolysaccharide"/>
    <property type="evidence" value="ECO:0007669"/>
    <property type="project" value="TreeGrafter"/>
</dbReference>
<dbReference type="OMA" id="KYRGWFI"/>
<dbReference type="GO" id="GO:0005764">
    <property type="term" value="C:lysosome"/>
    <property type="evidence" value="ECO:0007669"/>
    <property type="project" value="UniProtKB-SubCell"/>
</dbReference>
<name>A0A315VT82_GAMAF</name>
<dbReference type="GO" id="GO:0051781">
    <property type="term" value="P:positive regulation of cell division"/>
    <property type="evidence" value="ECO:0007669"/>
    <property type="project" value="UniProtKB-KW"/>
</dbReference>
<evidence type="ECO:0000256" key="7">
    <source>
        <dbReference type="ARBA" id="ARBA00022514"/>
    </source>
</evidence>
<dbReference type="InterPro" id="IPR008996">
    <property type="entry name" value="IL1/FGF"/>
</dbReference>
<dbReference type="GO" id="GO:1901222">
    <property type="term" value="P:regulation of non-canonical NF-kappaB signal transduction"/>
    <property type="evidence" value="ECO:0007669"/>
    <property type="project" value="TreeGrafter"/>
</dbReference>
<dbReference type="GO" id="GO:0010628">
    <property type="term" value="P:positive regulation of gene expression"/>
    <property type="evidence" value="ECO:0007669"/>
    <property type="project" value="TreeGrafter"/>
</dbReference>
<keyword evidence="9" id="KW-0666">Pyrogen</keyword>
<comment type="subcellular location">
    <subcellularLocation>
        <location evidence="2">Cytoplasm</location>
        <location evidence="2">Cytosol</location>
    </subcellularLocation>
    <subcellularLocation>
        <location evidence="1">Lysosome</location>
    </subcellularLocation>
    <subcellularLocation>
        <location evidence="3">Secreted</location>
        <location evidence="3">Extracellular exosome</location>
    </subcellularLocation>
</comment>
<evidence type="ECO:0000313" key="14">
    <source>
        <dbReference type="Proteomes" id="UP000250572"/>
    </source>
</evidence>
<evidence type="ECO:0000256" key="10">
    <source>
        <dbReference type="ARBA" id="ARBA00023198"/>
    </source>
</evidence>
<keyword evidence="12" id="KW-0497">Mitogen</keyword>
<dbReference type="GO" id="GO:0005125">
    <property type="term" value="F:cytokine activity"/>
    <property type="evidence" value="ECO:0007669"/>
    <property type="project" value="UniProtKB-KW"/>
</dbReference>
<dbReference type="GO" id="GO:0042119">
    <property type="term" value="P:neutrophil activation"/>
    <property type="evidence" value="ECO:0007669"/>
    <property type="project" value="TreeGrafter"/>
</dbReference>
<proteinExistence type="inferred from homology"/>
<gene>
    <name evidence="13" type="ORF">CCH79_00001250</name>
</gene>
<keyword evidence="7" id="KW-0202">Cytokine</keyword>
<dbReference type="GO" id="GO:0001660">
    <property type="term" value="P:fever generation"/>
    <property type="evidence" value="ECO:0007669"/>
    <property type="project" value="UniProtKB-KW"/>
</dbReference>
<dbReference type="GO" id="GO:0048246">
    <property type="term" value="P:macrophage chemotaxis"/>
    <property type="evidence" value="ECO:0007669"/>
    <property type="project" value="TreeGrafter"/>
</dbReference>
<evidence type="ECO:0000313" key="13">
    <source>
        <dbReference type="EMBL" id="PWA26456.1"/>
    </source>
</evidence>
<dbReference type="Pfam" id="PF00340">
    <property type="entry name" value="IL1"/>
    <property type="match status" value="1"/>
</dbReference>
<protein>
    <recommendedName>
        <fullName evidence="5">Interleukin-1 beta</fullName>
    </recommendedName>
</protein>
<dbReference type="InterPro" id="IPR000975">
    <property type="entry name" value="IL-1_fam"/>
</dbReference>
<dbReference type="PANTHER" id="PTHR10078:SF30">
    <property type="entry name" value="INTERLEUKIN-1 BETA"/>
    <property type="match status" value="1"/>
</dbReference>
<comment type="similarity">
    <text evidence="4">Belongs to the IL-1 family.</text>
</comment>
<dbReference type="GO" id="GO:0005615">
    <property type="term" value="C:extracellular space"/>
    <property type="evidence" value="ECO:0007669"/>
    <property type="project" value="UniProtKB-KW"/>
</dbReference>
<dbReference type="Proteomes" id="UP000250572">
    <property type="component" value="Unassembled WGS sequence"/>
</dbReference>
<dbReference type="GO" id="GO:0005829">
    <property type="term" value="C:cytosol"/>
    <property type="evidence" value="ECO:0007669"/>
    <property type="project" value="UniProtKB-SubCell"/>
</dbReference>
<evidence type="ECO:0000256" key="12">
    <source>
        <dbReference type="ARBA" id="ARBA00023246"/>
    </source>
</evidence>
<accession>A0A315VT82</accession>
<keyword evidence="6" id="KW-0963">Cytoplasm</keyword>
<dbReference type="GO" id="GO:0006955">
    <property type="term" value="P:immune response"/>
    <property type="evidence" value="ECO:0007669"/>
    <property type="project" value="InterPro"/>
</dbReference>
<dbReference type="AlphaFoldDB" id="A0A315VT82"/>
<organism evidence="13 14">
    <name type="scientific">Gambusia affinis</name>
    <name type="common">Western mosquitofish</name>
    <name type="synonym">Heterandria affinis</name>
    <dbReference type="NCBI Taxonomy" id="33528"/>
    <lineage>
        <taxon>Eukaryota</taxon>
        <taxon>Metazoa</taxon>
        <taxon>Chordata</taxon>
        <taxon>Craniata</taxon>
        <taxon>Vertebrata</taxon>
        <taxon>Euteleostomi</taxon>
        <taxon>Actinopterygii</taxon>
        <taxon>Neopterygii</taxon>
        <taxon>Teleostei</taxon>
        <taxon>Neoteleostei</taxon>
        <taxon>Acanthomorphata</taxon>
        <taxon>Ovalentaria</taxon>
        <taxon>Atherinomorphae</taxon>
        <taxon>Cyprinodontiformes</taxon>
        <taxon>Poeciliidae</taxon>
        <taxon>Poeciliinae</taxon>
        <taxon>Gambusia</taxon>
    </lineage>
</organism>
<evidence type="ECO:0000256" key="8">
    <source>
        <dbReference type="ARBA" id="ARBA00022525"/>
    </source>
</evidence>
<dbReference type="EMBL" id="NHOQ01001156">
    <property type="protein sequence ID" value="PWA26456.1"/>
    <property type="molecule type" value="Genomic_DNA"/>
</dbReference>
<dbReference type="SUPFAM" id="SSF50353">
    <property type="entry name" value="Cytokine"/>
    <property type="match status" value="1"/>
</dbReference>
<dbReference type="Gene3D" id="2.80.10.50">
    <property type="match status" value="1"/>
</dbReference>
<dbReference type="STRING" id="33528.ENSGAFP00000009965"/>
<evidence type="ECO:0000256" key="1">
    <source>
        <dbReference type="ARBA" id="ARBA00004371"/>
    </source>
</evidence>
<evidence type="ECO:0000256" key="2">
    <source>
        <dbReference type="ARBA" id="ARBA00004514"/>
    </source>
</evidence>
<evidence type="ECO:0000256" key="3">
    <source>
        <dbReference type="ARBA" id="ARBA00004550"/>
    </source>
</evidence>
<evidence type="ECO:0000256" key="9">
    <source>
        <dbReference type="ARBA" id="ARBA00022620"/>
    </source>
</evidence>
<keyword evidence="11" id="KW-0458">Lysosome</keyword>
<reference evidence="13 14" key="1">
    <citation type="journal article" date="2018" name="G3 (Bethesda)">
        <title>A High-Quality Reference Genome for the Invasive Mosquitofish Gambusia affinis Using a Chicago Library.</title>
        <authorList>
            <person name="Hoffberg S.L."/>
            <person name="Troendle N.J."/>
            <person name="Glenn T.C."/>
            <person name="Mahmud O."/>
            <person name="Louha S."/>
            <person name="Chalopin D."/>
            <person name="Bennetzen J.L."/>
            <person name="Mauricio R."/>
        </authorList>
    </citation>
    <scope>NUCLEOTIDE SEQUENCE [LARGE SCALE GENOMIC DNA]</scope>
    <source>
        <strain evidence="13">NE01/NJP1002.9</strain>
        <tissue evidence="13">Muscle</tissue>
    </source>
</reference>
<dbReference type="PANTHER" id="PTHR10078">
    <property type="entry name" value="INTERLEUKIN-1 FAMILY MEMBER"/>
    <property type="match status" value="1"/>
</dbReference>
<keyword evidence="8" id="KW-0964">Secreted</keyword>
<evidence type="ECO:0000256" key="4">
    <source>
        <dbReference type="ARBA" id="ARBA00010448"/>
    </source>
</evidence>
<dbReference type="GO" id="GO:0019221">
    <property type="term" value="P:cytokine-mediated signaling pathway"/>
    <property type="evidence" value="ECO:0007669"/>
    <property type="project" value="TreeGrafter"/>
</dbReference>
<evidence type="ECO:0000256" key="6">
    <source>
        <dbReference type="ARBA" id="ARBA00022490"/>
    </source>
</evidence>
<evidence type="ECO:0000256" key="5">
    <source>
        <dbReference type="ARBA" id="ARBA00014702"/>
    </source>
</evidence>
<evidence type="ECO:0000256" key="11">
    <source>
        <dbReference type="ARBA" id="ARBA00023228"/>
    </source>
</evidence>
<keyword evidence="14" id="KW-1185">Reference proteome</keyword>
<keyword evidence="10" id="KW-0395">Inflammatory response</keyword>
<dbReference type="SMART" id="SM00125">
    <property type="entry name" value="IL1"/>
    <property type="match status" value="1"/>
</dbReference>